<dbReference type="Proteomes" id="UP000295718">
    <property type="component" value="Unassembled WGS sequence"/>
</dbReference>
<evidence type="ECO:0000256" key="2">
    <source>
        <dbReference type="ARBA" id="ARBA00022741"/>
    </source>
</evidence>
<gene>
    <name evidence="5" type="ORF">EDD76_10255</name>
</gene>
<comment type="similarity">
    <text evidence="1">Belongs to the ABC transporter superfamily. Ycf16 family.</text>
</comment>
<dbReference type="PANTHER" id="PTHR43204">
    <property type="entry name" value="ABC TRANSPORTER I FAMILY MEMBER 6, CHLOROPLASTIC"/>
    <property type="match status" value="1"/>
</dbReference>
<evidence type="ECO:0000256" key="1">
    <source>
        <dbReference type="ARBA" id="ARBA00006216"/>
    </source>
</evidence>
<dbReference type="CDD" id="cd03217">
    <property type="entry name" value="ABC_FeS_Assembly"/>
    <property type="match status" value="1"/>
</dbReference>
<accession>A0A4R1R4M6</accession>
<dbReference type="GO" id="GO:0016887">
    <property type="term" value="F:ATP hydrolysis activity"/>
    <property type="evidence" value="ECO:0007669"/>
    <property type="project" value="InterPro"/>
</dbReference>
<dbReference type="InterPro" id="IPR003439">
    <property type="entry name" value="ABC_transporter-like_ATP-bd"/>
</dbReference>
<dbReference type="EMBL" id="SLUO01000002">
    <property type="protein sequence ID" value="TCL60360.1"/>
    <property type="molecule type" value="Genomic_DNA"/>
</dbReference>
<dbReference type="RefSeq" id="WP_031388880.1">
    <property type="nucleotide sequence ID" value="NZ_JPNB01000001.1"/>
</dbReference>
<name>A0A4R1R4M6_9FIRM</name>
<evidence type="ECO:0000256" key="3">
    <source>
        <dbReference type="ARBA" id="ARBA00022840"/>
    </source>
</evidence>
<dbReference type="InterPro" id="IPR027417">
    <property type="entry name" value="P-loop_NTPase"/>
</dbReference>
<organism evidence="5 6">
    <name type="scientific">Kineothrix alysoides</name>
    <dbReference type="NCBI Taxonomy" id="1469948"/>
    <lineage>
        <taxon>Bacteria</taxon>
        <taxon>Bacillati</taxon>
        <taxon>Bacillota</taxon>
        <taxon>Clostridia</taxon>
        <taxon>Lachnospirales</taxon>
        <taxon>Lachnospiraceae</taxon>
        <taxon>Kineothrix</taxon>
    </lineage>
</organism>
<dbReference type="InterPro" id="IPR010230">
    <property type="entry name" value="FeS-cluster_ATPase_SufC"/>
</dbReference>
<protein>
    <submittedName>
        <fullName evidence="5">Iron-regulated ABC transporter ATPase subunit SufC</fullName>
    </submittedName>
</protein>
<reference evidence="5 6" key="1">
    <citation type="submission" date="2019-03" db="EMBL/GenBank/DDBJ databases">
        <title>Genomic Encyclopedia of Type Strains, Phase IV (KMG-IV): sequencing the most valuable type-strain genomes for metagenomic binning, comparative biology and taxonomic classification.</title>
        <authorList>
            <person name="Goeker M."/>
        </authorList>
    </citation>
    <scope>NUCLEOTIDE SEQUENCE [LARGE SCALE GENOMIC DNA]</scope>
    <source>
        <strain evidence="5 6">DSM 100556</strain>
    </source>
</reference>
<evidence type="ECO:0000259" key="4">
    <source>
        <dbReference type="PROSITE" id="PS50893"/>
    </source>
</evidence>
<dbReference type="Gene3D" id="3.40.50.300">
    <property type="entry name" value="P-loop containing nucleotide triphosphate hydrolases"/>
    <property type="match status" value="1"/>
</dbReference>
<keyword evidence="2" id="KW-0547">Nucleotide-binding</keyword>
<evidence type="ECO:0000313" key="5">
    <source>
        <dbReference type="EMBL" id="TCL60360.1"/>
    </source>
</evidence>
<dbReference type="OrthoDB" id="9806149at2"/>
<proteinExistence type="inferred from homology"/>
<sequence length="250" mass="27882">MSQTLLKINNLYATLESDIEIIRGLDLNIDTGETHVIMGPNGAGKSTLANVIMGHPDYIVRSGSICWQGEDIVDLATNERAKRGIFLSFQTPEEIDGITMRDFLKSAKAATDGKPMPMLAFRKQLEDTLNMLQMDKAYADRYVNFGFSGGEKKKSEILQLLMMDTKLAILDETDSGLDVDAVKTVREGIAHYKNQDKDHSLLIISHSTKLLRDLPVDYVHVLVNGKIVHTGGKELIQKIDREGFADFLQK</sequence>
<keyword evidence="3" id="KW-0067">ATP-binding</keyword>
<dbReference type="AlphaFoldDB" id="A0A4R1R4M6"/>
<evidence type="ECO:0000313" key="6">
    <source>
        <dbReference type="Proteomes" id="UP000295718"/>
    </source>
</evidence>
<dbReference type="PROSITE" id="PS50893">
    <property type="entry name" value="ABC_TRANSPORTER_2"/>
    <property type="match status" value="1"/>
</dbReference>
<feature type="domain" description="ABC transporter" evidence="4">
    <location>
        <begin position="6"/>
        <end position="249"/>
    </location>
</feature>
<dbReference type="STRING" id="1469948.GCA_000732725_00093"/>
<dbReference type="PANTHER" id="PTHR43204:SF1">
    <property type="entry name" value="ABC TRANSPORTER I FAMILY MEMBER 6, CHLOROPLASTIC"/>
    <property type="match status" value="1"/>
</dbReference>
<comment type="caution">
    <text evidence="5">The sequence shown here is derived from an EMBL/GenBank/DDBJ whole genome shotgun (WGS) entry which is preliminary data.</text>
</comment>
<keyword evidence="6" id="KW-1185">Reference proteome</keyword>
<dbReference type="NCBIfam" id="TIGR01978">
    <property type="entry name" value="sufC"/>
    <property type="match status" value="1"/>
</dbReference>
<dbReference type="Pfam" id="PF00005">
    <property type="entry name" value="ABC_tran"/>
    <property type="match status" value="1"/>
</dbReference>
<dbReference type="GO" id="GO:0005524">
    <property type="term" value="F:ATP binding"/>
    <property type="evidence" value="ECO:0007669"/>
    <property type="project" value="UniProtKB-KW"/>
</dbReference>
<dbReference type="SUPFAM" id="SSF52540">
    <property type="entry name" value="P-loop containing nucleoside triphosphate hydrolases"/>
    <property type="match status" value="1"/>
</dbReference>